<protein>
    <submittedName>
        <fullName evidence="1">Uncharacterized protein</fullName>
    </submittedName>
</protein>
<keyword evidence="2" id="KW-1185">Reference proteome</keyword>
<reference evidence="1 2" key="1">
    <citation type="submission" date="2020-08" db="EMBL/GenBank/DDBJ databases">
        <title>Genomic Encyclopedia of Type Strains, Phase IV (KMG-IV): sequencing the most valuable type-strain genomes for metagenomic binning, comparative biology and taxonomic classification.</title>
        <authorList>
            <person name="Goeker M."/>
        </authorList>
    </citation>
    <scope>NUCLEOTIDE SEQUENCE [LARGE SCALE GENOMIC DNA]</scope>
    <source>
        <strain evidence="1 2">DSM 26718</strain>
    </source>
</reference>
<accession>A0A7W9WBI9</accession>
<dbReference type="AlphaFoldDB" id="A0A7W9WBI9"/>
<dbReference type="Proteomes" id="UP000532746">
    <property type="component" value="Unassembled WGS sequence"/>
</dbReference>
<organism evidence="1 2">
    <name type="scientific">Hymenobacter luteus</name>
    <dbReference type="NCBI Taxonomy" id="1411122"/>
    <lineage>
        <taxon>Bacteria</taxon>
        <taxon>Pseudomonadati</taxon>
        <taxon>Bacteroidota</taxon>
        <taxon>Cytophagia</taxon>
        <taxon>Cytophagales</taxon>
        <taxon>Hymenobacteraceae</taxon>
        <taxon>Hymenobacter</taxon>
    </lineage>
</organism>
<sequence length="71" mass="8160">MHFLFLLWLSQYPSLVESEEGSQRIVAAALALTHDSDRVLAPYERSLLNMVAQQELTLSHMLAYLREQEQA</sequence>
<comment type="caution">
    <text evidence="1">The sequence shown here is derived from an EMBL/GenBank/DDBJ whole genome shotgun (WGS) entry which is preliminary data.</text>
</comment>
<dbReference type="RefSeq" id="WP_183403683.1">
    <property type="nucleotide sequence ID" value="NZ_JACHGG010000003.1"/>
</dbReference>
<proteinExistence type="predicted"/>
<gene>
    <name evidence="1" type="ORF">HNQ93_002749</name>
</gene>
<name>A0A7W9WBI9_9BACT</name>
<dbReference type="EMBL" id="JACHGG010000003">
    <property type="protein sequence ID" value="MBB6059889.1"/>
    <property type="molecule type" value="Genomic_DNA"/>
</dbReference>
<evidence type="ECO:0000313" key="1">
    <source>
        <dbReference type="EMBL" id="MBB6059889.1"/>
    </source>
</evidence>
<evidence type="ECO:0000313" key="2">
    <source>
        <dbReference type="Proteomes" id="UP000532746"/>
    </source>
</evidence>